<dbReference type="PROSITE" id="PS51077">
    <property type="entry name" value="HTH_ICLR"/>
    <property type="match status" value="1"/>
</dbReference>
<organism evidence="6 7">
    <name type="scientific">Paracidovorax wautersii</name>
    <dbReference type="NCBI Taxonomy" id="1177982"/>
    <lineage>
        <taxon>Bacteria</taxon>
        <taxon>Pseudomonadati</taxon>
        <taxon>Pseudomonadota</taxon>
        <taxon>Betaproteobacteria</taxon>
        <taxon>Burkholderiales</taxon>
        <taxon>Comamonadaceae</taxon>
        <taxon>Paracidovorax</taxon>
    </lineage>
</organism>
<dbReference type="InterPro" id="IPR029016">
    <property type="entry name" value="GAF-like_dom_sf"/>
</dbReference>
<evidence type="ECO:0000256" key="3">
    <source>
        <dbReference type="ARBA" id="ARBA00023163"/>
    </source>
</evidence>
<feature type="domain" description="IclR-ED" evidence="5">
    <location>
        <begin position="77"/>
        <end position="260"/>
    </location>
</feature>
<evidence type="ECO:0000313" key="6">
    <source>
        <dbReference type="EMBL" id="SFE86562.1"/>
    </source>
</evidence>
<evidence type="ECO:0000313" key="7">
    <source>
        <dbReference type="Proteomes" id="UP000199119"/>
    </source>
</evidence>
<dbReference type="Gene3D" id="1.10.10.10">
    <property type="entry name" value="Winged helix-like DNA-binding domain superfamily/Winged helix DNA-binding domain"/>
    <property type="match status" value="1"/>
</dbReference>
<proteinExistence type="predicted"/>
<dbReference type="SUPFAM" id="SSF55781">
    <property type="entry name" value="GAF domain-like"/>
    <property type="match status" value="1"/>
</dbReference>
<accession>A0A1I2E0W7</accession>
<evidence type="ECO:0000259" key="5">
    <source>
        <dbReference type="PROSITE" id="PS51078"/>
    </source>
</evidence>
<evidence type="ECO:0000256" key="1">
    <source>
        <dbReference type="ARBA" id="ARBA00023015"/>
    </source>
</evidence>
<dbReference type="GO" id="GO:0045892">
    <property type="term" value="P:negative regulation of DNA-templated transcription"/>
    <property type="evidence" value="ECO:0007669"/>
    <property type="project" value="TreeGrafter"/>
</dbReference>
<reference evidence="7" key="1">
    <citation type="submission" date="2016-10" db="EMBL/GenBank/DDBJ databases">
        <authorList>
            <person name="Varghese N."/>
            <person name="Submissions S."/>
        </authorList>
    </citation>
    <scope>NUCLEOTIDE SEQUENCE [LARGE SCALE GENOMIC DNA]</scope>
    <source>
        <strain evidence="7">DSM 27981</strain>
    </source>
</reference>
<dbReference type="Proteomes" id="UP000199119">
    <property type="component" value="Unassembled WGS sequence"/>
</dbReference>
<dbReference type="STRING" id="1177982.SAMN04489711_106158"/>
<protein>
    <submittedName>
        <fullName evidence="6">DNA-binding transcriptional regulator, IclR family</fullName>
    </submittedName>
</protein>
<gene>
    <name evidence="6" type="ORF">SAMN04489711_106158</name>
</gene>
<name>A0A1I2E0W7_9BURK</name>
<feature type="domain" description="HTH iclR-type" evidence="4">
    <location>
        <begin position="14"/>
        <end position="76"/>
    </location>
</feature>
<sequence length="275" mass="29372">MVVPFDHGARRDGAQTLGRGLRIASLIMQAGQGGLGLSDVVEATGLNKSTTHRLLLELVGAGLLSRDEQRRYRLGPLAYEMGLVSSYRYDVRPLCETSLDRIACSTGDTVFLGKRCGASSVCIDHRIGAEVRPPIVPPKGRVHPLGVGSMGMAVLSQLSDEQVTVINAANRKRLEAFAGVSSAYVQEMVERTRALGFARMANHVAHGVVSLGVSINDGSGRPLLAISVATTLGRMSRSHEQSVLDALYAEALVLQESLLQRSRFPADAFAVPVTP</sequence>
<evidence type="ECO:0000256" key="2">
    <source>
        <dbReference type="ARBA" id="ARBA00023125"/>
    </source>
</evidence>
<keyword evidence="7" id="KW-1185">Reference proteome</keyword>
<dbReference type="Gene3D" id="3.30.450.40">
    <property type="match status" value="1"/>
</dbReference>
<dbReference type="AlphaFoldDB" id="A0A1I2E0W7"/>
<dbReference type="InterPro" id="IPR014757">
    <property type="entry name" value="Tscrpt_reg_IclR_C"/>
</dbReference>
<dbReference type="SMART" id="SM00346">
    <property type="entry name" value="HTH_ICLR"/>
    <property type="match status" value="1"/>
</dbReference>
<dbReference type="Pfam" id="PF09339">
    <property type="entry name" value="HTH_IclR"/>
    <property type="match status" value="1"/>
</dbReference>
<dbReference type="PANTHER" id="PTHR30136:SF39">
    <property type="entry name" value="TRANSCRIPTIONAL REGULATORY PROTEIN"/>
    <property type="match status" value="1"/>
</dbReference>
<dbReference type="InterPro" id="IPR050707">
    <property type="entry name" value="HTH_MetabolicPath_Reg"/>
</dbReference>
<keyword evidence="3" id="KW-0804">Transcription</keyword>
<dbReference type="SUPFAM" id="SSF46785">
    <property type="entry name" value="Winged helix' DNA-binding domain"/>
    <property type="match status" value="1"/>
</dbReference>
<dbReference type="InterPro" id="IPR036388">
    <property type="entry name" value="WH-like_DNA-bd_sf"/>
</dbReference>
<dbReference type="InterPro" id="IPR036390">
    <property type="entry name" value="WH_DNA-bd_sf"/>
</dbReference>
<dbReference type="PROSITE" id="PS51078">
    <property type="entry name" value="ICLR_ED"/>
    <property type="match status" value="1"/>
</dbReference>
<evidence type="ECO:0000259" key="4">
    <source>
        <dbReference type="PROSITE" id="PS51077"/>
    </source>
</evidence>
<dbReference type="EMBL" id="FONX01000006">
    <property type="protein sequence ID" value="SFE86562.1"/>
    <property type="molecule type" value="Genomic_DNA"/>
</dbReference>
<keyword evidence="2 6" id="KW-0238">DNA-binding</keyword>
<dbReference type="Pfam" id="PF01614">
    <property type="entry name" value="IclR_C"/>
    <property type="match status" value="1"/>
</dbReference>
<dbReference type="GO" id="GO:0003677">
    <property type="term" value="F:DNA binding"/>
    <property type="evidence" value="ECO:0007669"/>
    <property type="project" value="UniProtKB-KW"/>
</dbReference>
<dbReference type="RefSeq" id="WP_172739422.1">
    <property type="nucleotide sequence ID" value="NZ_FONX01000006.1"/>
</dbReference>
<keyword evidence="1" id="KW-0805">Transcription regulation</keyword>
<dbReference type="GO" id="GO:0003700">
    <property type="term" value="F:DNA-binding transcription factor activity"/>
    <property type="evidence" value="ECO:0007669"/>
    <property type="project" value="TreeGrafter"/>
</dbReference>
<dbReference type="InterPro" id="IPR005471">
    <property type="entry name" value="Tscrpt_reg_IclR_N"/>
</dbReference>
<dbReference type="PANTHER" id="PTHR30136">
    <property type="entry name" value="HELIX-TURN-HELIX TRANSCRIPTIONAL REGULATOR, ICLR FAMILY"/>
    <property type="match status" value="1"/>
</dbReference>